<organism evidence="3 4">
    <name type="scientific">Nocardioides guangzhouensis</name>
    <dbReference type="NCBI Taxonomy" id="2497878"/>
    <lineage>
        <taxon>Bacteria</taxon>
        <taxon>Bacillati</taxon>
        <taxon>Actinomycetota</taxon>
        <taxon>Actinomycetes</taxon>
        <taxon>Propionibacteriales</taxon>
        <taxon>Nocardioidaceae</taxon>
        <taxon>Nocardioides</taxon>
    </lineage>
</organism>
<dbReference type="Pfam" id="PF03551">
    <property type="entry name" value="PadR"/>
    <property type="match status" value="1"/>
</dbReference>
<feature type="compositionally biased region" description="Gly residues" evidence="1">
    <location>
        <begin position="72"/>
        <end position="90"/>
    </location>
</feature>
<reference evidence="3 4" key="1">
    <citation type="submission" date="2019-01" db="EMBL/GenBank/DDBJ databases">
        <title>Nocardioides guangzhouensis sp. nov., an actinobacterium isolated from soil.</title>
        <authorList>
            <person name="Fu Y."/>
            <person name="Cai Y."/>
            <person name="Lin Z."/>
            <person name="Chen P."/>
        </authorList>
    </citation>
    <scope>NUCLEOTIDE SEQUENCE [LARGE SCALE GENOMIC DNA]</scope>
    <source>
        <strain evidence="3 4">130</strain>
    </source>
</reference>
<evidence type="ECO:0000256" key="1">
    <source>
        <dbReference type="SAM" id="MobiDB-lite"/>
    </source>
</evidence>
<evidence type="ECO:0000259" key="2">
    <source>
        <dbReference type="Pfam" id="PF03551"/>
    </source>
</evidence>
<dbReference type="InterPro" id="IPR036388">
    <property type="entry name" value="WH-like_DNA-bd_sf"/>
</dbReference>
<dbReference type="Proteomes" id="UP000295198">
    <property type="component" value="Unassembled WGS sequence"/>
</dbReference>
<dbReference type="OrthoDB" id="1683430at2"/>
<dbReference type="InterPro" id="IPR005149">
    <property type="entry name" value="Tscrpt_reg_PadR_N"/>
</dbReference>
<accession>A0A4Q4ZLU0</accession>
<evidence type="ECO:0000313" key="4">
    <source>
        <dbReference type="Proteomes" id="UP000295198"/>
    </source>
</evidence>
<feature type="region of interest" description="Disordered" evidence="1">
    <location>
        <begin position="59"/>
        <end position="101"/>
    </location>
</feature>
<dbReference type="Gene3D" id="1.10.10.10">
    <property type="entry name" value="Winged helix-like DNA-binding domain superfamily/Winged helix DNA-binding domain"/>
    <property type="match status" value="1"/>
</dbReference>
<dbReference type="PANTHER" id="PTHR43252:SF2">
    <property type="entry name" value="TRANSCRIPTION REGULATOR, PADR-LIKE FAMILY"/>
    <property type="match status" value="1"/>
</dbReference>
<protein>
    <submittedName>
        <fullName evidence="3">PadR family transcriptional regulator</fullName>
    </submittedName>
</protein>
<sequence length="278" mass="29763">MGPAQGLTGHLPCAGAPPDVRSRYIATVRRQSPIVVHAPRQTHGSTDVGSKGYNRQWARHGEQQWHQHGRRGGAGGPWGGWGPGGFGRPGNPGPPPWVAGLFGLAQAEPGRGPRVRRGDVRSAILDVVHTAQQNGEEINGYQVIQKISERSNGAWRPSPGSVYPTIQQLEDEELLQTVELSSRRSLKLTAAGEQYVTDHADQLTAVWAPFADPDGADTGGFGDLRPEIGQLMGAVWQIVSTGSDAQRRAAVGILVETRRKLYGVLADGDPDQDTAEDA</sequence>
<dbReference type="SUPFAM" id="SSF46785">
    <property type="entry name" value="Winged helix' DNA-binding domain"/>
    <property type="match status" value="1"/>
</dbReference>
<gene>
    <name evidence="3" type="ORF">EKO23_00950</name>
</gene>
<name>A0A4Q4ZLU0_9ACTN</name>
<evidence type="ECO:0000313" key="3">
    <source>
        <dbReference type="EMBL" id="RYP89028.1"/>
    </source>
</evidence>
<dbReference type="InterPro" id="IPR036390">
    <property type="entry name" value="WH_DNA-bd_sf"/>
</dbReference>
<proteinExistence type="predicted"/>
<dbReference type="EMBL" id="SDKM01000001">
    <property type="protein sequence ID" value="RYP89028.1"/>
    <property type="molecule type" value="Genomic_DNA"/>
</dbReference>
<keyword evidence="4" id="KW-1185">Reference proteome</keyword>
<comment type="caution">
    <text evidence="3">The sequence shown here is derived from an EMBL/GenBank/DDBJ whole genome shotgun (WGS) entry which is preliminary data.</text>
</comment>
<dbReference type="PANTHER" id="PTHR43252">
    <property type="entry name" value="TRANSCRIPTIONAL REGULATOR YQJI"/>
    <property type="match status" value="1"/>
</dbReference>
<feature type="domain" description="Transcription regulator PadR N-terminal" evidence="2">
    <location>
        <begin position="136"/>
        <end position="196"/>
    </location>
</feature>
<dbReference type="AlphaFoldDB" id="A0A4Q4ZLU0"/>